<sequence length="176" mass="19526">MADNKIFTEADFDKEPHTSNKKFGYKNPWLIVGVIVLLCIIGYFFLSKFDNGSQKPVIVKDKTGVENISVPSDTTNSGETVKEEAGDVESELAEKSNSNANETATSVESTKPTETATTVTTNTYIKTFDVSNDVETEAIKVIRGDYGVGQERKNKLGEKYQTIQNRVNELKRKGLF</sequence>
<evidence type="ECO:0000313" key="4">
    <source>
        <dbReference type="EMBL" id="CUN87331.1"/>
    </source>
</evidence>
<keyword evidence="2" id="KW-0812">Transmembrane</keyword>
<evidence type="ECO:0000256" key="1">
    <source>
        <dbReference type="SAM" id="MobiDB-lite"/>
    </source>
</evidence>
<keyword evidence="2" id="KW-0472">Membrane</keyword>
<gene>
    <name evidence="4" type="ORF">ERS852457_00956</name>
</gene>
<feature type="compositionally biased region" description="Polar residues" evidence="1">
    <location>
        <begin position="95"/>
        <end position="109"/>
    </location>
</feature>
<name>A0A174AF67_PHOVU</name>
<feature type="domain" description="Cpl-7 lysozyme C-terminal" evidence="3">
    <location>
        <begin position="134"/>
        <end position="172"/>
    </location>
</feature>
<dbReference type="InterPro" id="IPR013168">
    <property type="entry name" value="Cpl_7_lyso_C"/>
</dbReference>
<evidence type="ECO:0000256" key="2">
    <source>
        <dbReference type="SAM" id="Phobius"/>
    </source>
</evidence>
<keyword evidence="2" id="KW-1133">Transmembrane helix</keyword>
<feature type="compositionally biased region" description="Polar residues" evidence="1">
    <location>
        <begin position="69"/>
        <end position="79"/>
    </location>
</feature>
<dbReference type="SMART" id="SM01095">
    <property type="entry name" value="Cpl-7"/>
    <property type="match status" value="1"/>
</dbReference>
<protein>
    <submittedName>
        <fullName evidence="4">Cpl-7 lysozyme C-terminal domain</fullName>
    </submittedName>
</protein>
<evidence type="ECO:0000259" key="3">
    <source>
        <dbReference type="SMART" id="SM01095"/>
    </source>
</evidence>
<reference evidence="4 5" key="1">
    <citation type="submission" date="2015-09" db="EMBL/GenBank/DDBJ databases">
        <authorList>
            <consortium name="Pathogen Informatics"/>
        </authorList>
    </citation>
    <scope>NUCLEOTIDE SEQUENCE [LARGE SCALE GENOMIC DNA]</scope>
    <source>
        <strain evidence="4 5">2789STDY5834842</strain>
    </source>
</reference>
<accession>A0A174AF67</accession>
<dbReference type="EMBL" id="CYZI01000003">
    <property type="protein sequence ID" value="CUN87331.1"/>
    <property type="molecule type" value="Genomic_DNA"/>
</dbReference>
<dbReference type="Proteomes" id="UP000095333">
    <property type="component" value="Unassembled WGS sequence"/>
</dbReference>
<feature type="transmembrane region" description="Helical" evidence="2">
    <location>
        <begin position="29"/>
        <end position="46"/>
    </location>
</feature>
<dbReference type="Pfam" id="PF08230">
    <property type="entry name" value="CW_7"/>
    <property type="match status" value="1"/>
</dbReference>
<dbReference type="AlphaFoldDB" id="A0A174AF67"/>
<feature type="region of interest" description="Disordered" evidence="1">
    <location>
        <begin position="69"/>
        <end position="115"/>
    </location>
</feature>
<organism evidence="4 5">
    <name type="scientific">Phocaeicola vulgatus</name>
    <name type="common">Bacteroides vulgatus</name>
    <dbReference type="NCBI Taxonomy" id="821"/>
    <lineage>
        <taxon>Bacteria</taxon>
        <taxon>Pseudomonadati</taxon>
        <taxon>Bacteroidota</taxon>
        <taxon>Bacteroidia</taxon>
        <taxon>Bacteroidales</taxon>
        <taxon>Bacteroidaceae</taxon>
        <taxon>Phocaeicola</taxon>
    </lineage>
</organism>
<evidence type="ECO:0000313" key="5">
    <source>
        <dbReference type="Proteomes" id="UP000095333"/>
    </source>
</evidence>
<dbReference type="RefSeq" id="WP_025076850.1">
    <property type="nucleotide sequence ID" value="NZ_CYZI01000003.1"/>
</dbReference>
<proteinExistence type="predicted"/>